<evidence type="ECO:0000256" key="8">
    <source>
        <dbReference type="ARBA" id="ARBA00032005"/>
    </source>
</evidence>
<protein>
    <recommendedName>
        <fullName evidence="4 13">Cytidine deaminase</fullName>
        <ecNumber evidence="4 13">3.5.4.5</ecNumber>
    </recommendedName>
    <alternativeName>
        <fullName evidence="8 13">Cytidine aminohydrolase</fullName>
    </alternativeName>
</protein>
<dbReference type="PANTHER" id="PTHR11644">
    <property type="entry name" value="CYTIDINE DEAMINASE"/>
    <property type="match status" value="1"/>
</dbReference>
<dbReference type="PROSITE" id="PS00903">
    <property type="entry name" value="CYT_DCMP_DEAMINASES_1"/>
    <property type="match status" value="1"/>
</dbReference>
<evidence type="ECO:0000256" key="9">
    <source>
        <dbReference type="ARBA" id="ARBA00049558"/>
    </source>
</evidence>
<evidence type="ECO:0000256" key="1">
    <source>
        <dbReference type="ARBA" id="ARBA00001947"/>
    </source>
</evidence>
<dbReference type="AlphaFoldDB" id="F1LF21"/>
<dbReference type="NCBIfam" id="NF004064">
    <property type="entry name" value="PRK05578.1"/>
    <property type="match status" value="1"/>
</dbReference>
<evidence type="ECO:0000256" key="5">
    <source>
        <dbReference type="ARBA" id="ARBA00022723"/>
    </source>
</evidence>
<dbReference type="SUPFAM" id="SSF53927">
    <property type="entry name" value="Cytidine deaminase-like"/>
    <property type="match status" value="1"/>
</dbReference>
<dbReference type="InterPro" id="IPR016193">
    <property type="entry name" value="Cytidine_deaminase-like"/>
</dbReference>
<evidence type="ECO:0000256" key="7">
    <source>
        <dbReference type="ARBA" id="ARBA00022833"/>
    </source>
</evidence>
<evidence type="ECO:0000256" key="6">
    <source>
        <dbReference type="ARBA" id="ARBA00022801"/>
    </source>
</evidence>
<evidence type="ECO:0000313" key="15">
    <source>
        <dbReference type="EMBL" id="ADY48725.1"/>
    </source>
</evidence>
<dbReference type="FunFam" id="3.40.140.10:FF:000008">
    <property type="entry name" value="Cytidine deaminase"/>
    <property type="match status" value="1"/>
</dbReference>
<dbReference type="GO" id="GO:0055086">
    <property type="term" value="P:nucleobase-containing small molecule metabolic process"/>
    <property type="evidence" value="ECO:0007669"/>
    <property type="project" value="UniProtKB-ARBA"/>
</dbReference>
<evidence type="ECO:0000256" key="10">
    <source>
        <dbReference type="PIRSR" id="PIRSR606262-1"/>
    </source>
</evidence>
<dbReference type="Gene3D" id="3.40.140.10">
    <property type="entry name" value="Cytidine Deaminase, domain 2"/>
    <property type="match status" value="1"/>
</dbReference>
<evidence type="ECO:0000256" key="2">
    <source>
        <dbReference type="ARBA" id="ARBA00003949"/>
    </source>
</evidence>
<dbReference type="PROSITE" id="PS51747">
    <property type="entry name" value="CYT_DCMP_DEAMINASES_2"/>
    <property type="match status" value="1"/>
</dbReference>
<name>F1LF21_ASCSU</name>
<comment type="catalytic activity">
    <reaction evidence="9 13">
        <text>cytidine + H2O + H(+) = uridine + NH4(+)</text>
        <dbReference type="Rhea" id="RHEA:16069"/>
        <dbReference type="ChEBI" id="CHEBI:15377"/>
        <dbReference type="ChEBI" id="CHEBI:15378"/>
        <dbReference type="ChEBI" id="CHEBI:16704"/>
        <dbReference type="ChEBI" id="CHEBI:17562"/>
        <dbReference type="ChEBI" id="CHEBI:28938"/>
        <dbReference type="EC" id="3.5.4.5"/>
    </reaction>
</comment>
<feature type="binding site" evidence="12">
    <location>
        <position position="103"/>
    </location>
    <ligand>
        <name>Zn(2+)</name>
        <dbReference type="ChEBI" id="CHEBI:29105"/>
        <note>catalytic</note>
    </ligand>
</feature>
<evidence type="ECO:0000256" key="4">
    <source>
        <dbReference type="ARBA" id="ARBA00012783"/>
    </source>
</evidence>
<comment type="cofactor">
    <cofactor evidence="1 12 13">
        <name>Zn(2+)</name>
        <dbReference type="ChEBI" id="CHEBI:29105"/>
    </cofactor>
</comment>
<dbReference type="InterPro" id="IPR006262">
    <property type="entry name" value="Cyt_deam_tetra"/>
</dbReference>
<dbReference type="EMBL" id="JI182235">
    <property type="protein sequence ID" value="ADY48725.1"/>
    <property type="molecule type" value="mRNA"/>
</dbReference>
<dbReference type="CDD" id="cd01283">
    <property type="entry name" value="cytidine_deaminase"/>
    <property type="match status" value="1"/>
</dbReference>
<dbReference type="InterPro" id="IPR002125">
    <property type="entry name" value="CMP_dCMP_dom"/>
</dbReference>
<dbReference type="GO" id="GO:0008270">
    <property type="term" value="F:zinc ion binding"/>
    <property type="evidence" value="ECO:0007669"/>
    <property type="project" value="UniProtKB-UniRule"/>
</dbReference>
<evidence type="ECO:0000256" key="3">
    <source>
        <dbReference type="ARBA" id="ARBA00006576"/>
    </source>
</evidence>
<feature type="active site" description="Proton donor" evidence="10">
    <location>
        <position position="72"/>
    </location>
</feature>
<feature type="binding site" evidence="12">
    <location>
        <position position="106"/>
    </location>
    <ligand>
        <name>Zn(2+)</name>
        <dbReference type="ChEBI" id="CHEBI:29105"/>
        <note>catalytic</note>
    </ligand>
</feature>
<dbReference type="InterPro" id="IPR016192">
    <property type="entry name" value="APOBEC/CMP_deaminase_Zn-bd"/>
</dbReference>
<accession>F1LF21</accession>
<dbReference type="GO" id="GO:0004126">
    <property type="term" value="F:cytidine deaminase activity"/>
    <property type="evidence" value="ECO:0007669"/>
    <property type="project" value="UniProtKB-UniRule"/>
</dbReference>
<keyword evidence="6 13" id="KW-0378">Hydrolase</keyword>
<dbReference type="NCBIfam" id="TIGR01354">
    <property type="entry name" value="cyt_deam_tetra"/>
    <property type="match status" value="1"/>
</dbReference>
<comment type="similarity">
    <text evidence="3 13">Belongs to the cytidine and deoxycytidylate deaminase family.</text>
</comment>
<dbReference type="Pfam" id="PF00383">
    <property type="entry name" value="dCMP_cyt_deam_1"/>
    <property type="match status" value="1"/>
</dbReference>
<evidence type="ECO:0000256" key="13">
    <source>
        <dbReference type="RuleBase" id="RU364006"/>
    </source>
</evidence>
<keyword evidence="7 12" id="KW-0862">Zinc</keyword>
<keyword evidence="5 12" id="KW-0479">Metal-binding</keyword>
<comment type="function">
    <text evidence="2 13">This enzyme scavenges exogenous and endogenous cytidine and 2'-deoxycytidine for UMP synthesis.</text>
</comment>
<evidence type="ECO:0000256" key="12">
    <source>
        <dbReference type="PIRSR" id="PIRSR606262-3"/>
    </source>
</evidence>
<feature type="domain" description="CMP/dCMP-type deaminase" evidence="14">
    <location>
        <begin position="18"/>
        <end position="144"/>
    </location>
</feature>
<evidence type="ECO:0000256" key="11">
    <source>
        <dbReference type="PIRSR" id="PIRSR606262-2"/>
    </source>
</evidence>
<sequence length="156" mass="16762">MKNCDPFELHKVGRTMTVDVNALVNAAKRAMERSYCPYSKFRVGAAVLTKDGAVITGGNVENASYGGTICAERSAVVRAVAEGYTEFRAIAIAGATAEPISPCGICRQFLVEFGNVQVIMASTLSNKRIETTLNKLLPQSFGPKSLTDIADEQKIK</sequence>
<dbReference type="PANTHER" id="PTHR11644:SF2">
    <property type="entry name" value="CYTIDINE DEAMINASE"/>
    <property type="match status" value="1"/>
</dbReference>
<feature type="binding site" evidence="12">
    <location>
        <position position="70"/>
    </location>
    <ligand>
        <name>Zn(2+)</name>
        <dbReference type="ChEBI" id="CHEBI:29105"/>
        <note>catalytic</note>
    </ligand>
</feature>
<dbReference type="EC" id="3.5.4.5" evidence="4 13"/>
<dbReference type="GO" id="GO:0042802">
    <property type="term" value="F:identical protein binding"/>
    <property type="evidence" value="ECO:0007669"/>
    <property type="project" value="UniProtKB-ARBA"/>
</dbReference>
<evidence type="ECO:0000259" key="14">
    <source>
        <dbReference type="PROSITE" id="PS51747"/>
    </source>
</evidence>
<dbReference type="InterPro" id="IPR050202">
    <property type="entry name" value="Cyt/Deoxycyt_deaminase"/>
</dbReference>
<comment type="catalytic activity">
    <reaction evidence="13">
        <text>2'-deoxycytidine + H2O + H(+) = 2'-deoxyuridine + NH4(+)</text>
        <dbReference type="Rhea" id="RHEA:13433"/>
        <dbReference type="ChEBI" id="CHEBI:15377"/>
        <dbReference type="ChEBI" id="CHEBI:15378"/>
        <dbReference type="ChEBI" id="CHEBI:15698"/>
        <dbReference type="ChEBI" id="CHEBI:16450"/>
        <dbReference type="ChEBI" id="CHEBI:28938"/>
        <dbReference type="EC" id="3.5.4.5"/>
    </reaction>
</comment>
<feature type="binding site" evidence="11">
    <location>
        <begin position="59"/>
        <end position="65"/>
    </location>
    <ligand>
        <name>substrate</name>
    </ligand>
</feature>
<dbReference type="GO" id="GO:0072527">
    <property type="term" value="P:pyrimidine-containing compound metabolic process"/>
    <property type="evidence" value="ECO:0007669"/>
    <property type="project" value="UniProtKB-ARBA"/>
</dbReference>
<organism evidence="15">
    <name type="scientific">Ascaris suum</name>
    <name type="common">Pig roundworm</name>
    <name type="synonym">Ascaris lumbricoides</name>
    <dbReference type="NCBI Taxonomy" id="6253"/>
    <lineage>
        <taxon>Eukaryota</taxon>
        <taxon>Metazoa</taxon>
        <taxon>Ecdysozoa</taxon>
        <taxon>Nematoda</taxon>
        <taxon>Chromadorea</taxon>
        <taxon>Rhabditida</taxon>
        <taxon>Spirurina</taxon>
        <taxon>Ascaridomorpha</taxon>
        <taxon>Ascaridoidea</taxon>
        <taxon>Ascarididae</taxon>
        <taxon>Ascaris</taxon>
    </lineage>
</organism>
<reference evidence="15" key="1">
    <citation type="journal article" date="2011" name="Genome Res.">
        <title>Deep small RNA sequencing from the nematode Ascaris reveals conservation, functional diversification, and novel developmental profiles.</title>
        <authorList>
            <person name="Wang J."/>
            <person name="Czech B."/>
            <person name="Crunk A."/>
            <person name="Wallace A."/>
            <person name="Mitreva M."/>
            <person name="Hannon G.J."/>
            <person name="Davis R.E."/>
        </authorList>
    </citation>
    <scope>NUCLEOTIDE SEQUENCE</scope>
</reference>
<proteinExistence type="evidence at transcript level"/>
<dbReference type="GO" id="GO:0005829">
    <property type="term" value="C:cytosol"/>
    <property type="evidence" value="ECO:0007669"/>
    <property type="project" value="TreeGrafter"/>
</dbReference>